<dbReference type="HOGENOM" id="CLU_1183621_0_0_0"/>
<organism evidence="3 4">
    <name type="scientific">Fimbriimonas ginsengisoli Gsoil 348</name>
    <dbReference type="NCBI Taxonomy" id="661478"/>
    <lineage>
        <taxon>Bacteria</taxon>
        <taxon>Bacillati</taxon>
        <taxon>Armatimonadota</taxon>
        <taxon>Fimbriimonadia</taxon>
        <taxon>Fimbriimonadales</taxon>
        <taxon>Fimbriimonadaceae</taxon>
        <taxon>Fimbriimonas</taxon>
    </lineage>
</organism>
<proteinExistence type="predicted"/>
<dbReference type="AlphaFoldDB" id="A0A068NK32"/>
<dbReference type="EMBL" id="CP007139">
    <property type="protein sequence ID" value="AIE83866.1"/>
    <property type="molecule type" value="Genomic_DNA"/>
</dbReference>
<gene>
    <name evidence="3" type="ORF">OP10G_0498</name>
</gene>
<dbReference type="KEGG" id="fgi:OP10G_0498"/>
<evidence type="ECO:0000313" key="3">
    <source>
        <dbReference type="EMBL" id="AIE83866.1"/>
    </source>
</evidence>
<feature type="transmembrane region" description="Helical" evidence="2">
    <location>
        <begin position="12"/>
        <end position="41"/>
    </location>
</feature>
<reference evidence="3 4" key="1">
    <citation type="journal article" date="2014" name="PLoS ONE">
        <title>The first complete genome sequence of the class fimbriimonadia in the phylum armatimonadetes.</title>
        <authorList>
            <person name="Hu Z.Y."/>
            <person name="Wang Y.Z."/>
            <person name="Im W.T."/>
            <person name="Wang S.Y."/>
            <person name="Zhao G.P."/>
            <person name="Zheng H.J."/>
            <person name="Quan Z.X."/>
        </authorList>
    </citation>
    <scope>NUCLEOTIDE SEQUENCE [LARGE SCALE GENOMIC DNA]</scope>
    <source>
        <strain evidence="3">Gsoil 348</strain>
    </source>
</reference>
<dbReference type="STRING" id="661478.OP10G_0498"/>
<dbReference type="RefSeq" id="WP_025227474.1">
    <property type="nucleotide sequence ID" value="NZ_CP007139.1"/>
</dbReference>
<keyword evidence="4" id="KW-1185">Reference proteome</keyword>
<evidence type="ECO:0000313" key="4">
    <source>
        <dbReference type="Proteomes" id="UP000027982"/>
    </source>
</evidence>
<protein>
    <submittedName>
        <fullName evidence="3">Uncharacterized protein</fullName>
    </submittedName>
</protein>
<evidence type="ECO:0000256" key="1">
    <source>
        <dbReference type="SAM" id="MobiDB-lite"/>
    </source>
</evidence>
<keyword evidence="2" id="KW-0812">Transmembrane</keyword>
<accession>A0A068NK32</accession>
<evidence type="ECO:0000256" key="2">
    <source>
        <dbReference type="SAM" id="Phobius"/>
    </source>
</evidence>
<keyword evidence="2" id="KW-0472">Membrane</keyword>
<sequence>MKEFVKPVPLAALLAGIVLFVLGQVPLGIIALIAWVATLALGAMRQTAVLRAQDPTDTLDPESRTMFGPIRRLTNEIEELVDRNKESAVIRTVGREAITEARRIRDQIARALAARGELKRTLRGRSSAEREVASLDERMSAATSEEEKSSLAGAAEARKLEVSHYSTVEEALTRIDAGVRQAEAALSEMKARLTVGASGERAAAAGQDDELRATIGRLKALSVTYDEAEQVLGP</sequence>
<feature type="compositionally biased region" description="Basic and acidic residues" evidence="1">
    <location>
        <begin position="123"/>
        <end position="149"/>
    </location>
</feature>
<name>A0A068NK32_FIMGI</name>
<dbReference type="Proteomes" id="UP000027982">
    <property type="component" value="Chromosome"/>
</dbReference>
<feature type="region of interest" description="Disordered" evidence="1">
    <location>
        <begin position="123"/>
        <end position="152"/>
    </location>
</feature>
<keyword evidence="2" id="KW-1133">Transmembrane helix</keyword>